<feature type="compositionally biased region" description="Basic residues" evidence="1">
    <location>
        <begin position="151"/>
        <end position="163"/>
    </location>
</feature>
<dbReference type="PROSITE" id="PS51257">
    <property type="entry name" value="PROKAR_LIPOPROTEIN"/>
    <property type="match status" value="1"/>
</dbReference>
<dbReference type="EMBL" id="FOSP01000017">
    <property type="protein sequence ID" value="SFK84340.1"/>
    <property type="molecule type" value="Genomic_DNA"/>
</dbReference>
<gene>
    <name evidence="4" type="ORF">SAMN05216302_101743</name>
</gene>
<proteinExistence type="predicted"/>
<reference evidence="5" key="1">
    <citation type="submission" date="2016-10" db="EMBL/GenBank/DDBJ databases">
        <authorList>
            <person name="Varghese N."/>
            <person name="Submissions S."/>
        </authorList>
    </citation>
    <scope>NUCLEOTIDE SEQUENCE [LARGE SCALE GENOMIC DNA]</scope>
    <source>
        <strain evidence="5">Nm69</strain>
    </source>
</reference>
<keyword evidence="2" id="KW-0812">Transmembrane</keyword>
<dbReference type="RefSeq" id="WP_090700270.1">
    <property type="nucleotide sequence ID" value="NZ_FOSP01000017.1"/>
</dbReference>
<dbReference type="STRING" id="52441.SAMN05216302_101743"/>
<keyword evidence="2" id="KW-1133">Transmembrane helix</keyword>
<evidence type="ECO:0000313" key="5">
    <source>
        <dbReference type="Proteomes" id="UP000199533"/>
    </source>
</evidence>
<dbReference type="AlphaFoldDB" id="A0A1I4CUP4"/>
<keyword evidence="5" id="KW-1185">Reference proteome</keyword>
<evidence type="ECO:0000259" key="3">
    <source>
        <dbReference type="Pfam" id="PF06713"/>
    </source>
</evidence>
<sequence>MNVFKSKIDKGLLICLVLSIIACVLGASVMLKVGGLFNYVLAAVTLIAGAGFPLQILISTKYILKNESLDIISGPFSWKIPIESITSVQEVQNALMSPALSFDRLEIKYGEDKVIMVSPANKKAFMQTLDDMKSTGTDEHTQPQTIDKSSKGNKKIKKKPKNA</sequence>
<feature type="region of interest" description="Disordered" evidence="1">
    <location>
        <begin position="133"/>
        <end position="163"/>
    </location>
</feature>
<evidence type="ECO:0000313" key="4">
    <source>
        <dbReference type="EMBL" id="SFK84340.1"/>
    </source>
</evidence>
<feature type="domain" description="Uncharacterized protein YyaB-like PH" evidence="3">
    <location>
        <begin position="60"/>
        <end position="130"/>
    </location>
</feature>
<evidence type="ECO:0000256" key="1">
    <source>
        <dbReference type="SAM" id="MobiDB-lite"/>
    </source>
</evidence>
<feature type="transmembrane region" description="Helical" evidence="2">
    <location>
        <begin position="37"/>
        <end position="58"/>
    </location>
</feature>
<accession>A0A1I4CUP4</accession>
<feature type="transmembrane region" description="Helical" evidence="2">
    <location>
        <begin position="12"/>
        <end position="31"/>
    </location>
</feature>
<dbReference type="InterPro" id="IPR009589">
    <property type="entry name" value="PH_YyaB-like"/>
</dbReference>
<protein>
    <submittedName>
        <fullName evidence="4">PH domain-containing protein</fullName>
    </submittedName>
</protein>
<dbReference type="Pfam" id="PF06713">
    <property type="entry name" value="bPH_4"/>
    <property type="match status" value="1"/>
</dbReference>
<name>A0A1I4CUP4_9PROT</name>
<dbReference type="GO" id="GO:0030153">
    <property type="term" value="P:bacteriocin immunity"/>
    <property type="evidence" value="ECO:0007669"/>
    <property type="project" value="InterPro"/>
</dbReference>
<dbReference type="Proteomes" id="UP000199533">
    <property type="component" value="Unassembled WGS sequence"/>
</dbReference>
<evidence type="ECO:0000256" key="2">
    <source>
        <dbReference type="SAM" id="Phobius"/>
    </source>
</evidence>
<dbReference type="OrthoDB" id="6658731at2"/>
<organism evidence="4 5">
    <name type="scientific">Nitrosomonas aestuarii</name>
    <dbReference type="NCBI Taxonomy" id="52441"/>
    <lineage>
        <taxon>Bacteria</taxon>
        <taxon>Pseudomonadati</taxon>
        <taxon>Pseudomonadota</taxon>
        <taxon>Betaproteobacteria</taxon>
        <taxon>Nitrosomonadales</taxon>
        <taxon>Nitrosomonadaceae</taxon>
        <taxon>Nitrosomonas</taxon>
    </lineage>
</organism>
<keyword evidence="2" id="KW-0472">Membrane</keyword>